<dbReference type="Gramene" id="LPERR03G17410.1">
    <property type="protein sequence ID" value="LPERR03G17410.1"/>
    <property type="gene ID" value="LPERR03G17410"/>
</dbReference>
<organism evidence="2 3">
    <name type="scientific">Leersia perrieri</name>
    <dbReference type="NCBI Taxonomy" id="77586"/>
    <lineage>
        <taxon>Eukaryota</taxon>
        <taxon>Viridiplantae</taxon>
        <taxon>Streptophyta</taxon>
        <taxon>Embryophyta</taxon>
        <taxon>Tracheophyta</taxon>
        <taxon>Spermatophyta</taxon>
        <taxon>Magnoliopsida</taxon>
        <taxon>Liliopsida</taxon>
        <taxon>Poales</taxon>
        <taxon>Poaceae</taxon>
        <taxon>BOP clade</taxon>
        <taxon>Oryzoideae</taxon>
        <taxon>Oryzeae</taxon>
        <taxon>Oryzinae</taxon>
        <taxon>Leersia</taxon>
    </lineage>
</organism>
<reference evidence="2 3" key="1">
    <citation type="submission" date="2012-08" db="EMBL/GenBank/DDBJ databases">
        <title>Oryza genome evolution.</title>
        <authorList>
            <person name="Wing R.A."/>
        </authorList>
    </citation>
    <scope>NUCLEOTIDE SEQUENCE</scope>
</reference>
<dbReference type="AlphaFoldDB" id="A0A0D9VUW0"/>
<feature type="region of interest" description="Disordered" evidence="1">
    <location>
        <begin position="1"/>
        <end position="20"/>
    </location>
</feature>
<protein>
    <submittedName>
        <fullName evidence="2">Uncharacterized protein</fullName>
    </submittedName>
</protein>
<dbReference type="EnsemblPlants" id="LPERR03G17410.1">
    <property type="protein sequence ID" value="LPERR03G17410.1"/>
    <property type="gene ID" value="LPERR03G17410"/>
</dbReference>
<evidence type="ECO:0000313" key="2">
    <source>
        <dbReference type="EnsemblPlants" id="LPERR03G17410.1"/>
    </source>
</evidence>
<evidence type="ECO:0000256" key="1">
    <source>
        <dbReference type="SAM" id="MobiDB-lite"/>
    </source>
</evidence>
<dbReference type="Proteomes" id="UP000032180">
    <property type="component" value="Chromosome 3"/>
</dbReference>
<sequence>MTAAAGQTLHRGNGAATATTGSGGGIKIQITLLLDLGVWQLGMLHGNKLDLDKLDRYSKFKEETNANRMKILEMQQKLSSEKLEATKLANLTAQETKKGKKLDKESKMMEACECSVSVCSMPLTVKQEGLFLGAFYT</sequence>
<proteinExistence type="predicted"/>
<reference evidence="3" key="2">
    <citation type="submission" date="2013-12" db="EMBL/GenBank/DDBJ databases">
        <authorList>
            <person name="Yu Y."/>
            <person name="Lee S."/>
            <person name="de Baynast K."/>
            <person name="Wissotski M."/>
            <person name="Liu L."/>
            <person name="Talag J."/>
            <person name="Goicoechea J."/>
            <person name="Angelova A."/>
            <person name="Jetty R."/>
            <person name="Kudrna D."/>
            <person name="Golser W."/>
            <person name="Rivera L."/>
            <person name="Zhang J."/>
            <person name="Wing R."/>
        </authorList>
    </citation>
    <scope>NUCLEOTIDE SEQUENCE</scope>
</reference>
<dbReference type="PANTHER" id="PTHR45224:SF3">
    <property type="entry name" value="OS11G0506300 PROTEIN"/>
    <property type="match status" value="1"/>
</dbReference>
<keyword evidence="3" id="KW-1185">Reference proteome</keyword>
<accession>A0A0D9VUW0</accession>
<evidence type="ECO:0000313" key="3">
    <source>
        <dbReference type="Proteomes" id="UP000032180"/>
    </source>
</evidence>
<name>A0A0D9VUW0_9ORYZ</name>
<dbReference type="HOGENOM" id="CLU_1868081_0_0_1"/>
<dbReference type="PANTHER" id="PTHR45224">
    <property type="entry name" value="OS01G0527900 PROTEIN-RELATED"/>
    <property type="match status" value="1"/>
</dbReference>
<reference evidence="2" key="3">
    <citation type="submission" date="2015-04" db="UniProtKB">
        <authorList>
            <consortium name="EnsemblPlants"/>
        </authorList>
    </citation>
    <scope>IDENTIFICATION</scope>
</reference>